<evidence type="ECO:0000256" key="5">
    <source>
        <dbReference type="ARBA" id="ARBA00022694"/>
    </source>
</evidence>
<name>A0A168PSK2_ABSGL</name>
<keyword evidence="14" id="KW-1185">Reference proteome</keyword>
<reference evidence="13" key="1">
    <citation type="submission" date="2016-04" db="EMBL/GenBank/DDBJ databases">
        <authorList>
            <person name="Evans L.H."/>
            <person name="Alamgir A."/>
            <person name="Owens N."/>
            <person name="Weber N.D."/>
            <person name="Virtaneva K."/>
            <person name="Barbian K."/>
            <person name="Babar A."/>
            <person name="Rosenke K."/>
        </authorList>
    </citation>
    <scope>NUCLEOTIDE SEQUENCE [LARGE SCALE GENOMIC DNA]</scope>
    <source>
        <strain evidence="13">CBS 101.48</strain>
    </source>
</reference>
<dbReference type="GO" id="GO:0016432">
    <property type="term" value="F:tRNA-uridine aminocarboxypropyltransferase activity"/>
    <property type="evidence" value="ECO:0007669"/>
    <property type="project" value="UniProtKB-EC"/>
</dbReference>
<evidence type="ECO:0000259" key="12">
    <source>
        <dbReference type="SMART" id="SM01144"/>
    </source>
</evidence>
<evidence type="ECO:0000256" key="4">
    <source>
        <dbReference type="ARBA" id="ARBA00022691"/>
    </source>
</evidence>
<comment type="catalytic activity">
    <reaction evidence="11">
        <text>a uridine in tRNA + S-adenosyl-L-methionine = a 3-[(3S)-3-amino-3-carboxypropyl]uridine in tRNA + S-methyl-5'-thioadenosine + H(+)</text>
        <dbReference type="Rhea" id="RHEA:62432"/>
        <dbReference type="Rhea" id="RHEA-COMP:13339"/>
        <dbReference type="Rhea" id="RHEA-COMP:16092"/>
        <dbReference type="ChEBI" id="CHEBI:15378"/>
        <dbReference type="ChEBI" id="CHEBI:17509"/>
        <dbReference type="ChEBI" id="CHEBI:59789"/>
        <dbReference type="ChEBI" id="CHEBI:65315"/>
        <dbReference type="ChEBI" id="CHEBI:82930"/>
        <dbReference type="EC" id="2.5.1.25"/>
    </reaction>
</comment>
<sequence length="234" mass="27764">MSDLQIADDTVLYNAVERYTCPKCDKTVKYFCYRCFDVVGMDRSLIPHVNLPVPLDVIKHEKELDGKSTAIHARILAPDHVRLYGYHQIPTYDQPERTLLLFPGPNAKTLNEIPRDSFDRIVVLDGTWPQATRMAREAPQLQGLQQITIAPRTTFFWRFQQKSPHHLATIEAIYYTYREYALAYETADYHGDYDNLMFYYRFFYRLIQDKYKQNTAKKFTHRHRVDYIQYDEDA</sequence>
<comment type="function">
    <text evidence="7">Catalyzes the formation of 3-(3-amino-3-carboxypropyl)uridine (acp3U) at position 20 in the D-loop of several cytoplasmic tRNAs (acp3U(20)).</text>
</comment>
<keyword evidence="4" id="KW-0949">S-adenosyl-L-methionine</keyword>
<evidence type="ECO:0000256" key="3">
    <source>
        <dbReference type="ARBA" id="ARBA00022679"/>
    </source>
</evidence>
<dbReference type="OrthoDB" id="660555at2759"/>
<organism evidence="13">
    <name type="scientific">Absidia glauca</name>
    <name type="common">Pin mould</name>
    <dbReference type="NCBI Taxonomy" id="4829"/>
    <lineage>
        <taxon>Eukaryota</taxon>
        <taxon>Fungi</taxon>
        <taxon>Fungi incertae sedis</taxon>
        <taxon>Mucoromycota</taxon>
        <taxon>Mucoromycotina</taxon>
        <taxon>Mucoromycetes</taxon>
        <taxon>Mucorales</taxon>
        <taxon>Cunninghamellaceae</taxon>
        <taxon>Absidia</taxon>
    </lineage>
</organism>
<dbReference type="InParanoid" id="A0A168PSK2"/>
<evidence type="ECO:0000256" key="6">
    <source>
        <dbReference type="ARBA" id="ARBA00023242"/>
    </source>
</evidence>
<feature type="domain" description="DTW" evidence="12">
    <location>
        <begin position="28"/>
        <end position="212"/>
    </location>
</feature>
<evidence type="ECO:0000256" key="11">
    <source>
        <dbReference type="ARBA" id="ARBA00048718"/>
    </source>
</evidence>
<dbReference type="SMART" id="SM01144">
    <property type="entry name" value="DTW"/>
    <property type="match status" value="1"/>
</dbReference>
<dbReference type="GO" id="GO:0005634">
    <property type="term" value="C:nucleus"/>
    <property type="evidence" value="ECO:0007669"/>
    <property type="project" value="UniProtKB-SubCell"/>
</dbReference>
<evidence type="ECO:0000256" key="1">
    <source>
        <dbReference type="ARBA" id="ARBA00004123"/>
    </source>
</evidence>
<evidence type="ECO:0000256" key="9">
    <source>
        <dbReference type="ARBA" id="ARBA00039242"/>
    </source>
</evidence>
<keyword evidence="3" id="KW-0808">Transferase</keyword>
<dbReference type="Pfam" id="PF03942">
    <property type="entry name" value="DTW"/>
    <property type="match status" value="1"/>
</dbReference>
<gene>
    <name evidence="13" type="primary">ABSGL_08721.1 scaffold 10421</name>
</gene>
<dbReference type="InterPro" id="IPR005636">
    <property type="entry name" value="DTW"/>
</dbReference>
<proteinExistence type="inferred from homology"/>
<evidence type="ECO:0000256" key="8">
    <source>
        <dbReference type="ARBA" id="ARBA00038290"/>
    </source>
</evidence>
<dbReference type="GO" id="GO:0008033">
    <property type="term" value="P:tRNA processing"/>
    <property type="evidence" value="ECO:0007669"/>
    <property type="project" value="UniProtKB-KW"/>
</dbReference>
<comment type="subcellular location">
    <subcellularLocation>
        <location evidence="1">Nucleus</location>
    </subcellularLocation>
</comment>
<evidence type="ECO:0000313" key="13">
    <source>
        <dbReference type="EMBL" id="SAM02905.1"/>
    </source>
</evidence>
<dbReference type="InterPro" id="IPR051521">
    <property type="entry name" value="tRNA_Mod/Golgi_Maint"/>
</dbReference>
<evidence type="ECO:0000256" key="2">
    <source>
        <dbReference type="ARBA" id="ARBA00012386"/>
    </source>
</evidence>
<accession>A0A168PSK2</accession>
<dbReference type="AlphaFoldDB" id="A0A168PSK2"/>
<dbReference type="EC" id="2.5.1.25" evidence="2"/>
<evidence type="ECO:0000256" key="7">
    <source>
        <dbReference type="ARBA" id="ARBA00037050"/>
    </source>
</evidence>
<evidence type="ECO:0000313" key="14">
    <source>
        <dbReference type="Proteomes" id="UP000078561"/>
    </source>
</evidence>
<protein>
    <recommendedName>
        <fullName evidence="9">tRNA-uridine aminocarboxypropyltransferase 1</fullName>
        <ecNumber evidence="2">2.5.1.25</ecNumber>
    </recommendedName>
    <alternativeName>
        <fullName evidence="10">DTW domain-containing protein 1</fullName>
    </alternativeName>
</protein>
<keyword evidence="6" id="KW-0539">Nucleus</keyword>
<dbReference type="PANTHER" id="PTHR15627">
    <property type="entry name" value="NATURAL KILLER CELL-SPECIFIC ANTIGEN KLIP1"/>
    <property type="match status" value="1"/>
</dbReference>
<dbReference type="Proteomes" id="UP000078561">
    <property type="component" value="Unassembled WGS sequence"/>
</dbReference>
<dbReference type="OMA" id="VNAWGLN"/>
<evidence type="ECO:0000256" key="10">
    <source>
        <dbReference type="ARBA" id="ARBA00042508"/>
    </source>
</evidence>
<dbReference type="EMBL" id="LT554016">
    <property type="protein sequence ID" value="SAM02905.1"/>
    <property type="molecule type" value="Genomic_DNA"/>
</dbReference>
<dbReference type="STRING" id="4829.A0A168PSK2"/>
<keyword evidence="5" id="KW-0819">tRNA processing</keyword>
<dbReference type="PANTHER" id="PTHR15627:SF8">
    <property type="entry name" value="TRNA-URIDINE AMINOCARBOXYPROPYLTRANSFERASE 1"/>
    <property type="match status" value="1"/>
</dbReference>
<comment type="similarity">
    <text evidence="8">Belongs to the TDD superfamily. DTWD1 family.</text>
</comment>